<protein>
    <submittedName>
        <fullName evidence="1">Homeobox-DDT domain protein RLT2</fullName>
    </submittedName>
</protein>
<dbReference type="EMBL" id="CM045763">
    <property type="protein sequence ID" value="KAI8021535.1"/>
    <property type="molecule type" value="Genomic_DNA"/>
</dbReference>
<evidence type="ECO:0000313" key="1">
    <source>
        <dbReference type="EMBL" id="KAI8021535.1"/>
    </source>
</evidence>
<comment type="caution">
    <text evidence="1">The sequence shown here is derived from an EMBL/GenBank/DDBJ whole genome shotgun (WGS) entry which is preliminary data.</text>
</comment>
<sequence length="198" mass="22192">MLDEFVQAFHDYDNDGEDMISNLRNGAVVENALAIMQEKGFSNQRRSRHRLTPGTVKFAAFHVLSLEGSNGLTILEVAEKIHLTARPRSPESLQQLVEVARNPTTNPTTFFAIFAGEDNTRQAIEQKAPGLYATSREDYNIVESVESYPAEWYRMCELPGANDAACAHYVLQLQQSGLLKGDDLSNRFFCCLTVNFLL</sequence>
<keyword evidence="2" id="KW-1185">Reference proteome</keyword>
<evidence type="ECO:0000313" key="2">
    <source>
        <dbReference type="Proteomes" id="UP001060215"/>
    </source>
</evidence>
<proteinExistence type="predicted"/>
<keyword evidence="1" id="KW-0238">DNA-binding</keyword>
<gene>
    <name evidence="1" type="ORF">LOK49_LG03G03223</name>
</gene>
<keyword evidence="1" id="KW-0371">Homeobox</keyword>
<dbReference type="Proteomes" id="UP001060215">
    <property type="component" value="Chromosome 6"/>
</dbReference>
<name>A0ACC0I7X4_9ERIC</name>
<reference evidence="1 2" key="1">
    <citation type="journal article" date="2022" name="Plant J.">
        <title>Chromosome-level genome of Camellia lanceoleosa provides a valuable resource for understanding genome evolution and self-incompatibility.</title>
        <authorList>
            <person name="Gong W."/>
            <person name="Xiao S."/>
            <person name="Wang L."/>
            <person name="Liao Z."/>
            <person name="Chang Y."/>
            <person name="Mo W."/>
            <person name="Hu G."/>
            <person name="Li W."/>
            <person name="Zhao G."/>
            <person name="Zhu H."/>
            <person name="Hu X."/>
            <person name="Ji K."/>
            <person name="Xiang X."/>
            <person name="Song Q."/>
            <person name="Yuan D."/>
            <person name="Jin S."/>
            <person name="Zhang L."/>
        </authorList>
    </citation>
    <scope>NUCLEOTIDE SEQUENCE [LARGE SCALE GENOMIC DNA]</scope>
    <source>
        <strain evidence="1">SQ_2022a</strain>
    </source>
</reference>
<organism evidence="1 2">
    <name type="scientific">Camellia lanceoleosa</name>
    <dbReference type="NCBI Taxonomy" id="1840588"/>
    <lineage>
        <taxon>Eukaryota</taxon>
        <taxon>Viridiplantae</taxon>
        <taxon>Streptophyta</taxon>
        <taxon>Embryophyta</taxon>
        <taxon>Tracheophyta</taxon>
        <taxon>Spermatophyta</taxon>
        <taxon>Magnoliopsida</taxon>
        <taxon>eudicotyledons</taxon>
        <taxon>Gunneridae</taxon>
        <taxon>Pentapetalae</taxon>
        <taxon>asterids</taxon>
        <taxon>Ericales</taxon>
        <taxon>Theaceae</taxon>
        <taxon>Camellia</taxon>
    </lineage>
</organism>
<accession>A0ACC0I7X4</accession>